<evidence type="ECO:0000313" key="2">
    <source>
        <dbReference type="Proteomes" id="UP001060085"/>
    </source>
</evidence>
<dbReference type="Proteomes" id="UP001060085">
    <property type="component" value="Linkage Group LG02"/>
</dbReference>
<organism evidence="1 2">
    <name type="scientific">Catharanthus roseus</name>
    <name type="common">Madagascar periwinkle</name>
    <name type="synonym">Vinca rosea</name>
    <dbReference type="NCBI Taxonomy" id="4058"/>
    <lineage>
        <taxon>Eukaryota</taxon>
        <taxon>Viridiplantae</taxon>
        <taxon>Streptophyta</taxon>
        <taxon>Embryophyta</taxon>
        <taxon>Tracheophyta</taxon>
        <taxon>Spermatophyta</taxon>
        <taxon>Magnoliopsida</taxon>
        <taxon>eudicotyledons</taxon>
        <taxon>Gunneridae</taxon>
        <taxon>Pentapetalae</taxon>
        <taxon>asterids</taxon>
        <taxon>lamiids</taxon>
        <taxon>Gentianales</taxon>
        <taxon>Apocynaceae</taxon>
        <taxon>Rauvolfioideae</taxon>
        <taxon>Vinceae</taxon>
        <taxon>Catharanthinae</taxon>
        <taxon>Catharanthus</taxon>
    </lineage>
</organism>
<sequence>MLILVNDYKIQRLPYPFLRILWEKSKQKHFTCLSSKPSSAAMHTFVMALPNPSLPGNNVLTANYSTIPSSLSLKSNAAPLQNLQGKVENLYLISLSEQGKLDQVHRFFQQMDSAGVSVSLQTYQHLLQTCGNLQSLHHGRLIHERIRTQFQNPPGFLHNWLLKMYCECGSTWDAEKLFDEMPERCPLSWAIMMSAFAGQGWTGKVLAMFLKMKDLGINATPSIYISLLKSLLDSSLLDLGKQLHSQVIKSGFHGNVAMDTAVSNMYVKCGCLESAEWAFQKMEERNVITWTALMVGLTRAERKEDALRLFHRMVREDMEFDDFVFSITLKACAGLRDIILGLQVHGLLAKLGLESQVTVGSALVDFYVKCGDIDSANQAFERISEPNDVSWSAMIHGYTQIGDFEKCFEVFKSLRREGVVLNEFIYTNIFQACSALADLNLGTQVHGDAVKRRLVSYLHGESAMITMYGKCGQLDSAFQVFESMIVPDIVAWTSIIAACAYHGYASEALSLFRRMRTSGVRPNEVTFIAILTACSHSGLIKEAKQFLELMSTEYGLAPTIDHYDCLVDSYARAGQLNEALDLIQTMPFEPDAMSWKSLLGGCSIHRNFELGKIAAEKLLELDPQDTAAYILMFNLYASCGKWDEAASIRRMMAERDLKKEVGCSWITVKGKVHRFIVGDRHHPQTEEIYQKLEELKFSRDNINNAVLVSDGNNVSNELPQRKEQLLDHSERLAIAFGLIATPNDATILVFKNLRACKDCHEFAKHASLVTGRGITVRDANRFHHFRDGKCSCGDYW</sequence>
<reference evidence="2" key="1">
    <citation type="journal article" date="2023" name="Nat. Plants">
        <title>Single-cell RNA sequencing provides a high-resolution roadmap for understanding the multicellular compartmentation of specialized metabolism.</title>
        <authorList>
            <person name="Sun S."/>
            <person name="Shen X."/>
            <person name="Li Y."/>
            <person name="Li Y."/>
            <person name="Wang S."/>
            <person name="Li R."/>
            <person name="Zhang H."/>
            <person name="Shen G."/>
            <person name="Guo B."/>
            <person name="Wei J."/>
            <person name="Xu J."/>
            <person name="St-Pierre B."/>
            <person name="Chen S."/>
            <person name="Sun C."/>
        </authorList>
    </citation>
    <scope>NUCLEOTIDE SEQUENCE [LARGE SCALE GENOMIC DNA]</scope>
</reference>
<accession>A0ACC0C3S3</accession>
<dbReference type="EMBL" id="CM044702">
    <property type="protein sequence ID" value="KAI5679443.1"/>
    <property type="molecule type" value="Genomic_DNA"/>
</dbReference>
<gene>
    <name evidence="1" type="ORF">M9H77_10393</name>
</gene>
<evidence type="ECO:0000313" key="1">
    <source>
        <dbReference type="EMBL" id="KAI5679443.1"/>
    </source>
</evidence>
<protein>
    <submittedName>
        <fullName evidence="1">Uncharacterized protein</fullName>
    </submittedName>
</protein>
<name>A0ACC0C3S3_CATRO</name>
<keyword evidence="2" id="KW-1185">Reference proteome</keyword>
<proteinExistence type="predicted"/>
<comment type="caution">
    <text evidence="1">The sequence shown here is derived from an EMBL/GenBank/DDBJ whole genome shotgun (WGS) entry which is preliminary data.</text>
</comment>